<comment type="caution">
    <text evidence="1">The sequence shown here is derived from an EMBL/GenBank/DDBJ whole genome shotgun (WGS) entry which is preliminary data.</text>
</comment>
<accession>A0A0V1KJ50</accession>
<dbReference type="AlphaFoldDB" id="A0A0V1KJ50"/>
<name>A0A0V1KJ50_9BILA</name>
<keyword evidence="2" id="KW-1185">Reference proteome</keyword>
<evidence type="ECO:0000313" key="1">
    <source>
        <dbReference type="EMBL" id="KRZ47036.1"/>
    </source>
</evidence>
<proteinExistence type="predicted"/>
<dbReference type="EMBL" id="JYDW01001532">
    <property type="protein sequence ID" value="KRZ47036.1"/>
    <property type="molecule type" value="Genomic_DNA"/>
</dbReference>
<reference evidence="1 2" key="1">
    <citation type="submission" date="2015-05" db="EMBL/GenBank/DDBJ databases">
        <title>Evolution of Trichinella species and genotypes.</title>
        <authorList>
            <person name="Korhonen P.K."/>
            <person name="Edoardo P."/>
            <person name="Giuseppe L.R."/>
            <person name="Gasser R.B."/>
        </authorList>
    </citation>
    <scope>NUCLEOTIDE SEQUENCE [LARGE SCALE GENOMIC DNA]</scope>
    <source>
        <strain evidence="1">ISS10</strain>
    </source>
</reference>
<organism evidence="1 2">
    <name type="scientific">Trichinella nativa</name>
    <dbReference type="NCBI Taxonomy" id="6335"/>
    <lineage>
        <taxon>Eukaryota</taxon>
        <taxon>Metazoa</taxon>
        <taxon>Ecdysozoa</taxon>
        <taxon>Nematoda</taxon>
        <taxon>Enoplea</taxon>
        <taxon>Dorylaimia</taxon>
        <taxon>Trichinellida</taxon>
        <taxon>Trichinellidae</taxon>
        <taxon>Trichinella</taxon>
    </lineage>
</organism>
<dbReference type="Proteomes" id="UP000054721">
    <property type="component" value="Unassembled WGS sequence"/>
</dbReference>
<evidence type="ECO:0000313" key="2">
    <source>
        <dbReference type="Proteomes" id="UP000054721"/>
    </source>
</evidence>
<protein>
    <submittedName>
        <fullName evidence="1">Uncharacterized protein</fullName>
    </submittedName>
</protein>
<sequence length="54" mass="6123">MKAVVRRYIIEIVLDGQPGPIALEMHCGRIVLQDWRWGSQFSVPTGGERAQIPF</sequence>
<gene>
    <name evidence="1" type="ORF">T02_13717</name>
</gene>